<feature type="compositionally biased region" description="Acidic residues" evidence="1">
    <location>
        <begin position="38"/>
        <end position="53"/>
    </location>
</feature>
<keyword evidence="4" id="KW-1185">Reference proteome</keyword>
<dbReference type="OrthoDB" id="5917823at2759"/>
<evidence type="ECO:0000313" key="3">
    <source>
        <dbReference type="EMBL" id="CAB3362004.1"/>
    </source>
</evidence>
<feature type="signal peptide" evidence="2">
    <location>
        <begin position="1"/>
        <end position="25"/>
    </location>
</feature>
<organism evidence="3 4">
    <name type="scientific">Cloeon dipterum</name>
    <dbReference type="NCBI Taxonomy" id="197152"/>
    <lineage>
        <taxon>Eukaryota</taxon>
        <taxon>Metazoa</taxon>
        <taxon>Ecdysozoa</taxon>
        <taxon>Arthropoda</taxon>
        <taxon>Hexapoda</taxon>
        <taxon>Insecta</taxon>
        <taxon>Pterygota</taxon>
        <taxon>Palaeoptera</taxon>
        <taxon>Ephemeroptera</taxon>
        <taxon>Pisciforma</taxon>
        <taxon>Baetidae</taxon>
        <taxon>Cloeon</taxon>
    </lineage>
</organism>
<reference evidence="3 4" key="1">
    <citation type="submission" date="2020-04" db="EMBL/GenBank/DDBJ databases">
        <authorList>
            <person name="Alioto T."/>
            <person name="Alioto T."/>
            <person name="Gomez Garrido J."/>
        </authorList>
    </citation>
    <scope>NUCLEOTIDE SEQUENCE [LARGE SCALE GENOMIC DNA]</scope>
</reference>
<feature type="region of interest" description="Disordered" evidence="1">
    <location>
        <begin position="33"/>
        <end position="125"/>
    </location>
</feature>
<name>A0A8S1C2D8_9INSE</name>
<proteinExistence type="predicted"/>
<sequence length="234" mass="25535">MLFRPRVEIFIALLIFLNAQQLCNAQYEDSYYASETEPPADEPAEETPVDESTDTALADGGDSPSEYDAPAAEEPATTDEGALAEESGDSSGNTLGAVGPGDASTTPPPSTRPSSKPNNNRRPQDFAKKFWKGSKKLGKLTSTKKPKANKAATTKRPIRKIQVPAGIGGISNVRIRFSNRKTNKRQNNYGQRYVVISASNDFSFKSFCKFLFDEYFIGFKNGTRTTTSTSSKPK</sequence>
<evidence type="ECO:0000256" key="2">
    <source>
        <dbReference type="SAM" id="SignalP"/>
    </source>
</evidence>
<evidence type="ECO:0000256" key="1">
    <source>
        <dbReference type="SAM" id="MobiDB-lite"/>
    </source>
</evidence>
<feature type="compositionally biased region" description="Low complexity" evidence="1">
    <location>
        <begin position="112"/>
        <end position="121"/>
    </location>
</feature>
<gene>
    <name evidence="3" type="ORF">CLODIP_2_CD01781</name>
</gene>
<dbReference type="AlphaFoldDB" id="A0A8S1C2D8"/>
<evidence type="ECO:0000313" key="4">
    <source>
        <dbReference type="Proteomes" id="UP000494165"/>
    </source>
</evidence>
<keyword evidence="2" id="KW-0732">Signal</keyword>
<dbReference type="Proteomes" id="UP000494165">
    <property type="component" value="Unassembled WGS sequence"/>
</dbReference>
<feature type="compositionally biased region" description="Low complexity" evidence="1">
    <location>
        <begin position="66"/>
        <end position="80"/>
    </location>
</feature>
<protein>
    <submittedName>
        <fullName evidence="3">Uncharacterized protein</fullName>
    </submittedName>
</protein>
<dbReference type="EMBL" id="CADEPI010000007">
    <property type="protein sequence ID" value="CAB3362004.1"/>
    <property type="molecule type" value="Genomic_DNA"/>
</dbReference>
<comment type="caution">
    <text evidence="3">The sequence shown here is derived from an EMBL/GenBank/DDBJ whole genome shotgun (WGS) entry which is preliminary data.</text>
</comment>
<accession>A0A8S1C2D8</accession>
<feature type="chain" id="PRO_5035846825" evidence="2">
    <location>
        <begin position="26"/>
        <end position="234"/>
    </location>
</feature>